<comment type="function">
    <text evidence="6">Binds directly to 16S ribosomal RNA.</text>
</comment>
<evidence type="ECO:0000256" key="5">
    <source>
        <dbReference type="ARBA" id="ARBA00035136"/>
    </source>
</evidence>
<keyword evidence="2 6" id="KW-0694">RNA-binding</keyword>
<sequence length="84" mass="9746">MPILLSAKKNLRKSARRRIMNDKRRRTMREQIKSITLIKDARTAKENFPRVMQAIDKAAKMGVIKKHTASRKKSRISAMIKKLG</sequence>
<proteinExistence type="inferred from homology"/>
<dbReference type="AlphaFoldDB" id="A0A1F6WPR4"/>
<keyword evidence="3 6" id="KW-0689">Ribosomal protein</keyword>
<dbReference type="NCBIfam" id="TIGR00029">
    <property type="entry name" value="S20"/>
    <property type="match status" value="1"/>
</dbReference>
<evidence type="ECO:0000256" key="6">
    <source>
        <dbReference type="HAMAP-Rule" id="MF_00500"/>
    </source>
</evidence>
<accession>A0A1F6WPR4</accession>
<evidence type="ECO:0000256" key="1">
    <source>
        <dbReference type="ARBA" id="ARBA00022730"/>
    </source>
</evidence>
<dbReference type="GO" id="GO:0005840">
    <property type="term" value="C:ribosome"/>
    <property type="evidence" value="ECO:0007669"/>
    <property type="project" value="UniProtKB-KW"/>
</dbReference>
<evidence type="ECO:0000313" key="8">
    <source>
        <dbReference type="EMBL" id="OGI83878.1"/>
    </source>
</evidence>
<name>A0A1F6WPR4_9BACT</name>
<dbReference type="GO" id="GO:1990904">
    <property type="term" value="C:ribonucleoprotein complex"/>
    <property type="evidence" value="ECO:0007669"/>
    <property type="project" value="UniProtKB-KW"/>
</dbReference>
<feature type="compositionally biased region" description="Basic residues" evidence="7">
    <location>
        <begin position="65"/>
        <end position="75"/>
    </location>
</feature>
<dbReference type="GO" id="GO:0006412">
    <property type="term" value="P:translation"/>
    <property type="evidence" value="ECO:0007669"/>
    <property type="project" value="UniProtKB-UniRule"/>
</dbReference>
<dbReference type="EMBL" id="MFUQ01000009">
    <property type="protein sequence ID" value="OGI83878.1"/>
    <property type="molecule type" value="Genomic_DNA"/>
</dbReference>
<evidence type="ECO:0000256" key="2">
    <source>
        <dbReference type="ARBA" id="ARBA00022884"/>
    </source>
</evidence>
<reference evidence="8 9" key="1">
    <citation type="journal article" date="2016" name="Nat. Commun.">
        <title>Thousands of microbial genomes shed light on interconnected biogeochemical processes in an aquifer system.</title>
        <authorList>
            <person name="Anantharaman K."/>
            <person name="Brown C.T."/>
            <person name="Hug L.A."/>
            <person name="Sharon I."/>
            <person name="Castelle C.J."/>
            <person name="Probst A.J."/>
            <person name="Thomas B.C."/>
            <person name="Singh A."/>
            <person name="Wilkins M.J."/>
            <person name="Karaoz U."/>
            <person name="Brodie E.L."/>
            <person name="Williams K.H."/>
            <person name="Hubbard S.S."/>
            <person name="Banfield J.F."/>
        </authorList>
    </citation>
    <scope>NUCLEOTIDE SEQUENCE [LARGE SCALE GENOMIC DNA]</scope>
</reference>
<evidence type="ECO:0000313" key="9">
    <source>
        <dbReference type="Proteomes" id="UP000179448"/>
    </source>
</evidence>
<protein>
    <recommendedName>
        <fullName evidence="5 6">Small ribosomal subunit protein bS20</fullName>
    </recommendedName>
</protein>
<gene>
    <name evidence="6" type="primary">rpsT</name>
    <name evidence="8" type="ORF">A2997_00450</name>
</gene>
<dbReference type="Proteomes" id="UP000179448">
    <property type="component" value="Unassembled WGS sequence"/>
</dbReference>
<dbReference type="SUPFAM" id="SSF46992">
    <property type="entry name" value="Ribosomal protein S20"/>
    <property type="match status" value="1"/>
</dbReference>
<organism evidence="8 9">
    <name type="scientific">Candidatus Nomurabacteria bacterium RIFCSPLOWO2_01_FULL_36_10b</name>
    <dbReference type="NCBI Taxonomy" id="1801766"/>
    <lineage>
        <taxon>Bacteria</taxon>
        <taxon>Candidatus Nomuraibacteriota</taxon>
    </lineage>
</organism>
<keyword evidence="1 6" id="KW-0699">rRNA-binding</keyword>
<evidence type="ECO:0000256" key="7">
    <source>
        <dbReference type="SAM" id="MobiDB-lite"/>
    </source>
</evidence>
<dbReference type="Pfam" id="PF01649">
    <property type="entry name" value="Ribosomal_S20p"/>
    <property type="match status" value="1"/>
</dbReference>
<dbReference type="HAMAP" id="MF_00500">
    <property type="entry name" value="Ribosomal_bS20"/>
    <property type="match status" value="1"/>
</dbReference>
<dbReference type="InterPro" id="IPR002583">
    <property type="entry name" value="Ribosomal_bS20"/>
</dbReference>
<comment type="similarity">
    <text evidence="6">Belongs to the bacterial ribosomal protein bS20 family.</text>
</comment>
<dbReference type="Gene3D" id="1.20.58.110">
    <property type="entry name" value="Ribosomal protein S20"/>
    <property type="match status" value="1"/>
</dbReference>
<evidence type="ECO:0000256" key="4">
    <source>
        <dbReference type="ARBA" id="ARBA00023274"/>
    </source>
</evidence>
<dbReference type="InterPro" id="IPR036510">
    <property type="entry name" value="Ribosomal_bS20_sf"/>
</dbReference>
<feature type="region of interest" description="Disordered" evidence="7">
    <location>
        <begin position="65"/>
        <end position="84"/>
    </location>
</feature>
<dbReference type="STRING" id="1801766.A2997_00450"/>
<dbReference type="GO" id="GO:0003735">
    <property type="term" value="F:structural constituent of ribosome"/>
    <property type="evidence" value="ECO:0007669"/>
    <property type="project" value="InterPro"/>
</dbReference>
<comment type="caution">
    <text evidence="8">The sequence shown here is derived from an EMBL/GenBank/DDBJ whole genome shotgun (WGS) entry which is preliminary data.</text>
</comment>
<dbReference type="GO" id="GO:0019843">
    <property type="term" value="F:rRNA binding"/>
    <property type="evidence" value="ECO:0007669"/>
    <property type="project" value="UniProtKB-UniRule"/>
</dbReference>
<evidence type="ECO:0000256" key="3">
    <source>
        <dbReference type="ARBA" id="ARBA00022980"/>
    </source>
</evidence>
<keyword evidence="4 6" id="KW-0687">Ribonucleoprotein</keyword>